<feature type="compositionally biased region" description="Basic and acidic residues" evidence="1">
    <location>
        <begin position="569"/>
        <end position="593"/>
    </location>
</feature>
<dbReference type="OrthoDB" id="3265156at2759"/>
<dbReference type="SUPFAM" id="SSF54427">
    <property type="entry name" value="NTF2-like"/>
    <property type="match status" value="1"/>
</dbReference>
<feature type="region of interest" description="Disordered" evidence="1">
    <location>
        <begin position="384"/>
        <end position="411"/>
    </location>
</feature>
<dbReference type="InterPro" id="IPR032710">
    <property type="entry name" value="NTF2-like_dom_sf"/>
</dbReference>
<feature type="compositionally biased region" description="Polar residues" evidence="1">
    <location>
        <begin position="227"/>
        <end position="237"/>
    </location>
</feature>
<feature type="compositionally biased region" description="Basic and acidic residues" evidence="1">
    <location>
        <begin position="238"/>
        <end position="254"/>
    </location>
</feature>
<feature type="region of interest" description="Disordered" evidence="1">
    <location>
        <begin position="469"/>
        <end position="594"/>
    </location>
</feature>
<feature type="compositionally biased region" description="Basic and acidic residues" evidence="1">
    <location>
        <begin position="1"/>
        <end position="13"/>
    </location>
</feature>
<dbReference type="Gene3D" id="3.10.450.50">
    <property type="match status" value="1"/>
</dbReference>
<sequence length="770" mass="83901">MSSRAQRDNDRYNSIHRTRIYRQGIHFGKQPAPVGPVKASSNNSAAEDLQPNESINKRRDNNPPLIRSTKPLPSPAVMAARKCSAQPDRERETLYKSLGQQTQSLDAHRRDRLGRYSDSFSNAPPRHNLQYAPIPSHSLDKASPTRVQSTAGSCTKPRQLQKANANAVYVSTPDATRSSGERSLNTSSLQHSMGVRSSLPRKRSFTSAIDDENPPPGAMTRLMFSEAATSSGPAPSSRTDRDAASESGFHEPPRMAEGPDSLDSVKHERSPSPELTSGPRLITEGSIRLAPLPESCKRAAPNYQANRKSWVHGELEKLRRLKLTVVRCFTRDDGMVIDWQSPIPVMSDTLRPLDYNDSRASTSADVGPEIIDVDAFTPSVEALRGTESDVSTQLSRSPSRPTRTDIKGMNIHPFSPSSLAQATLGQARQAAQTAAAVCAGSSDRSTTSLTSVSSFVRYAAAEDRPSLHQAALPLARRRRRPSNTKGSVITRSSVVEGKKLSTDVTSRTTSREPSSSSISGSTSRPNYSPLRSATSPTRSSSDVLQETTDTEAAAPYKEAPGAVISLVRQPRELDPGADASRELGRKGRGETDRLQAMAKSVSSSDEADELEAAALAFLRKYILSFDSDRSSLASAYSHCATFTVQEYAPHPSRNENAGHKFSPPAKHCISQGRMEIMAGLISLPDSYRFCTGGPINVDYDVLYVGSADGVLLICYGGYTGTALDSARQWTCDQRFILRRKEWNEEDRSTAGLWPLVAISHQMTVRKNRSA</sequence>
<evidence type="ECO:0000313" key="3">
    <source>
        <dbReference type="EMBL" id="PCH44508.1"/>
    </source>
</evidence>
<feature type="compositionally biased region" description="Basic and acidic residues" evidence="1">
    <location>
        <begin position="106"/>
        <end position="115"/>
    </location>
</feature>
<feature type="compositionally biased region" description="Low complexity" evidence="1">
    <location>
        <begin position="505"/>
        <end position="524"/>
    </location>
</feature>
<dbReference type="EMBL" id="KB468157">
    <property type="protein sequence ID" value="PCH44508.1"/>
    <property type="molecule type" value="Genomic_DNA"/>
</dbReference>
<gene>
    <name evidence="3" type="ORF">WOLCODRAFT_139043</name>
</gene>
<proteinExistence type="predicted"/>
<dbReference type="InterPro" id="IPR018222">
    <property type="entry name" value="Nuclear_transport_factor_2_euk"/>
</dbReference>
<feature type="compositionally biased region" description="Polar residues" evidence="1">
    <location>
        <begin position="145"/>
        <end position="164"/>
    </location>
</feature>
<evidence type="ECO:0000313" key="4">
    <source>
        <dbReference type="Proteomes" id="UP000218811"/>
    </source>
</evidence>
<feature type="compositionally biased region" description="Polar residues" evidence="1">
    <location>
        <begin position="173"/>
        <end position="191"/>
    </location>
</feature>
<feature type="region of interest" description="Disordered" evidence="1">
    <location>
        <begin position="1"/>
        <end position="286"/>
    </location>
</feature>
<dbReference type="AlphaFoldDB" id="A0A2H3K2Z8"/>
<reference evidence="3 4" key="1">
    <citation type="journal article" date="2012" name="Science">
        <title>The Paleozoic origin of enzymatic lignin decomposition reconstructed from 31 fungal genomes.</title>
        <authorList>
            <person name="Floudas D."/>
            <person name="Binder M."/>
            <person name="Riley R."/>
            <person name="Barry K."/>
            <person name="Blanchette R.A."/>
            <person name="Henrissat B."/>
            <person name="Martinez A.T."/>
            <person name="Otillar R."/>
            <person name="Spatafora J.W."/>
            <person name="Yadav J.S."/>
            <person name="Aerts A."/>
            <person name="Benoit I."/>
            <person name="Boyd A."/>
            <person name="Carlson A."/>
            <person name="Copeland A."/>
            <person name="Coutinho P.M."/>
            <person name="de Vries R.P."/>
            <person name="Ferreira P."/>
            <person name="Findley K."/>
            <person name="Foster B."/>
            <person name="Gaskell J."/>
            <person name="Glotzer D."/>
            <person name="Gorecki P."/>
            <person name="Heitman J."/>
            <person name="Hesse C."/>
            <person name="Hori C."/>
            <person name="Igarashi K."/>
            <person name="Jurgens J.A."/>
            <person name="Kallen N."/>
            <person name="Kersten P."/>
            <person name="Kohler A."/>
            <person name="Kuees U."/>
            <person name="Kumar T.K.A."/>
            <person name="Kuo A."/>
            <person name="LaButti K."/>
            <person name="Larrondo L.F."/>
            <person name="Lindquist E."/>
            <person name="Ling A."/>
            <person name="Lombard V."/>
            <person name="Lucas S."/>
            <person name="Lundell T."/>
            <person name="Martin R."/>
            <person name="McLaughlin D.J."/>
            <person name="Morgenstern I."/>
            <person name="Morin E."/>
            <person name="Murat C."/>
            <person name="Nagy L.G."/>
            <person name="Nolan M."/>
            <person name="Ohm R.A."/>
            <person name="Patyshakuliyeva A."/>
            <person name="Rokas A."/>
            <person name="Ruiz-Duenas F.J."/>
            <person name="Sabat G."/>
            <person name="Salamov A."/>
            <person name="Samejima M."/>
            <person name="Schmutz J."/>
            <person name="Slot J.C."/>
            <person name="St John F."/>
            <person name="Stenlid J."/>
            <person name="Sun H."/>
            <person name="Sun S."/>
            <person name="Syed K."/>
            <person name="Tsang A."/>
            <person name="Wiebenga A."/>
            <person name="Young D."/>
            <person name="Pisabarro A."/>
            <person name="Eastwood D.C."/>
            <person name="Martin F."/>
            <person name="Cullen D."/>
            <person name="Grigoriev I.V."/>
            <person name="Hibbett D.S."/>
        </authorList>
    </citation>
    <scope>NUCLEOTIDE SEQUENCE [LARGE SCALE GENOMIC DNA]</scope>
    <source>
        <strain evidence="3 4">MD-104</strain>
    </source>
</reference>
<evidence type="ECO:0000256" key="1">
    <source>
        <dbReference type="SAM" id="MobiDB-lite"/>
    </source>
</evidence>
<evidence type="ECO:0000259" key="2">
    <source>
        <dbReference type="PROSITE" id="PS50177"/>
    </source>
</evidence>
<accession>A0A2H3K2Z8</accession>
<feature type="compositionally biased region" description="Polar residues" evidence="1">
    <location>
        <begin position="388"/>
        <end position="401"/>
    </location>
</feature>
<feature type="compositionally biased region" description="Polar residues" evidence="1">
    <location>
        <begin position="483"/>
        <end position="493"/>
    </location>
</feature>
<protein>
    <recommendedName>
        <fullName evidence="2">NTF2 domain-containing protein</fullName>
    </recommendedName>
</protein>
<organism evidence="3 4">
    <name type="scientific">Wolfiporia cocos (strain MD-104)</name>
    <name type="common">Brown rot fungus</name>
    <dbReference type="NCBI Taxonomy" id="742152"/>
    <lineage>
        <taxon>Eukaryota</taxon>
        <taxon>Fungi</taxon>
        <taxon>Dikarya</taxon>
        <taxon>Basidiomycota</taxon>
        <taxon>Agaricomycotina</taxon>
        <taxon>Agaricomycetes</taxon>
        <taxon>Polyporales</taxon>
        <taxon>Phaeolaceae</taxon>
        <taxon>Wolfiporia</taxon>
    </lineage>
</organism>
<name>A0A2H3K2Z8_WOLCO</name>
<dbReference type="PROSITE" id="PS50177">
    <property type="entry name" value="NTF2_DOMAIN"/>
    <property type="match status" value="1"/>
</dbReference>
<dbReference type="Proteomes" id="UP000218811">
    <property type="component" value="Unassembled WGS sequence"/>
</dbReference>
<feature type="domain" description="NTF2" evidence="2">
    <location>
        <begin position="613"/>
        <end position="737"/>
    </location>
</feature>
<dbReference type="OMA" id="HAVAPWN"/>
<keyword evidence="4" id="KW-1185">Reference proteome</keyword>
<feature type="compositionally biased region" description="Polar residues" evidence="1">
    <location>
        <begin position="525"/>
        <end position="547"/>
    </location>
</feature>